<gene>
    <name evidence="3" type="primary">LOC109689640</name>
</gene>
<feature type="compositionally biased region" description="Polar residues" evidence="1">
    <location>
        <begin position="288"/>
        <end position="297"/>
    </location>
</feature>
<keyword evidence="2" id="KW-1133">Transmembrane helix</keyword>
<evidence type="ECO:0000256" key="1">
    <source>
        <dbReference type="SAM" id="MobiDB-lite"/>
    </source>
</evidence>
<feature type="transmembrane region" description="Helical" evidence="2">
    <location>
        <begin position="141"/>
        <end position="161"/>
    </location>
</feature>
<evidence type="ECO:0000313" key="3">
    <source>
        <dbReference type="RefSeq" id="XP_020024171.1"/>
    </source>
</evidence>
<dbReference type="AlphaFoldDB" id="A0A8B7UWW6"/>
<proteinExistence type="predicted"/>
<feature type="transmembrane region" description="Helical" evidence="2">
    <location>
        <begin position="203"/>
        <end position="225"/>
    </location>
</feature>
<keyword evidence="2" id="KW-0812">Transmembrane</keyword>
<feature type="region of interest" description="Disordered" evidence="1">
    <location>
        <begin position="288"/>
        <end position="307"/>
    </location>
</feature>
<dbReference type="InterPro" id="IPR036770">
    <property type="entry name" value="Ankyrin_rpt-contain_sf"/>
</dbReference>
<dbReference type="OrthoDB" id="194358at2759"/>
<dbReference type="InterPro" id="IPR002110">
    <property type="entry name" value="Ankyrin_rpt"/>
</dbReference>
<dbReference type="SMART" id="SM00248">
    <property type="entry name" value="ANK"/>
    <property type="match status" value="2"/>
</dbReference>
<organism evidence="3">
    <name type="scientific">Castor canadensis</name>
    <name type="common">American beaver</name>
    <dbReference type="NCBI Taxonomy" id="51338"/>
    <lineage>
        <taxon>Eukaryota</taxon>
        <taxon>Metazoa</taxon>
        <taxon>Chordata</taxon>
        <taxon>Craniata</taxon>
        <taxon>Vertebrata</taxon>
        <taxon>Euteleostomi</taxon>
        <taxon>Mammalia</taxon>
        <taxon>Eutheria</taxon>
        <taxon>Euarchontoglires</taxon>
        <taxon>Glires</taxon>
        <taxon>Rodentia</taxon>
        <taxon>Castorimorpha</taxon>
        <taxon>Castoridae</taxon>
        <taxon>Castor</taxon>
    </lineage>
</organism>
<protein>
    <submittedName>
        <fullName evidence="3">Ankyrin repeat and SOCS box protein 3-like</fullName>
    </submittedName>
</protein>
<dbReference type="SUPFAM" id="SSF48403">
    <property type="entry name" value="Ankyrin repeat"/>
    <property type="match status" value="1"/>
</dbReference>
<name>A0A8B7UWW6_CASCN</name>
<dbReference type="RefSeq" id="XP_020024171.1">
    <property type="nucleotide sequence ID" value="XM_020168582.1"/>
</dbReference>
<keyword evidence="2" id="KW-0472">Membrane</keyword>
<dbReference type="Gene3D" id="1.25.40.20">
    <property type="entry name" value="Ankyrin repeat-containing domain"/>
    <property type="match status" value="1"/>
</dbReference>
<reference evidence="3" key="1">
    <citation type="submission" date="2025-08" db="UniProtKB">
        <authorList>
            <consortium name="RefSeq"/>
        </authorList>
    </citation>
    <scope>IDENTIFICATION</scope>
    <source>
        <tissue evidence="3">Leukocyte</tissue>
    </source>
</reference>
<sequence>MVVETTLQILDLLIPLTNRVCDTGPDKVSPVYSAVFGGREECLEILLQNGYSPNAQTCLIFGFSSPMCMAFQKDCEFFGIVNILLKYGAQLNELHLAYCLKYEKFSVFRYFLKKGCRLVLWSHISEFINQAIKAQTKYKEWLPHLLLAGFNPLTLLYTSWIDSVSDDTLIFTLEFTNWKRLPPVVEKMLSARASNSSWVLQQHIGVCSLVSGIFACICIVLINFAQQVSAHQDHKAIKMVEELMPYFMLSKIAFSGYKEGASSLVFCGPDSGPMSVREGPQVGLQLNGSHQSPSVSQWDGPLSSFGP</sequence>
<accession>A0A8B7UWW6</accession>
<dbReference type="KEGG" id="ccan:109689640"/>
<dbReference type="CTD" id="51130"/>
<evidence type="ECO:0000256" key="2">
    <source>
        <dbReference type="SAM" id="Phobius"/>
    </source>
</evidence>